<evidence type="ECO:0000313" key="2">
    <source>
        <dbReference type="Proteomes" id="UP001371218"/>
    </source>
</evidence>
<keyword evidence="2" id="KW-1185">Reference proteome</keyword>
<sequence length="168" mass="19979">MLTIDDLTRPHEDQCHDFDPLFGHWRVHHRRLRERLAGCTEWDLFEGVSHMQPLMGGQGNVDDNVLDLPAGRYRASTLRCWDPARRQWSIWWLDARHPGQIDVPMVGRFEGGDGVFYADDTFQGRPIRVRFLWLRVRSERPRWEQAFSTDGGQTWETNWEMDFERLRA</sequence>
<reference evidence="1 2" key="1">
    <citation type="submission" date="2024-04" db="EMBL/GenBank/DDBJ databases">
        <title>Novel species of the genus Ideonella isolated from streams.</title>
        <authorList>
            <person name="Lu H."/>
        </authorList>
    </citation>
    <scope>NUCLEOTIDE SEQUENCE [LARGE SCALE GENOMIC DNA]</scope>
    <source>
        <strain evidence="1 2">DXS29W</strain>
    </source>
</reference>
<accession>A0ABU9BQL8</accession>
<dbReference type="Proteomes" id="UP001371218">
    <property type="component" value="Unassembled WGS sequence"/>
</dbReference>
<proteinExistence type="predicted"/>
<protein>
    <submittedName>
        <fullName evidence="1">DUF1579 domain-containing protein</fullName>
    </submittedName>
</protein>
<gene>
    <name evidence="1" type="ORF">AACH06_10270</name>
</gene>
<name>A0ABU9BQL8_9BURK</name>
<dbReference type="RefSeq" id="WP_341425577.1">
    <property type="nucleotide sequence ID" value="NZ_JBBUTG010000005.1"/>
</dbReference>
<organism evidence="1 2">
    <name type="scientific">Ideonella lacteola</name>
    <dbReference type="NCBI Taxonomy" id="2984193"/>
    <lineage>
        <taxon>Bacteria</taxon>
        <taxon>Pseudomonadati</taxon>
        <taxon>Pseudomonadota</taxon>
        <taxon>Betaproteobacteria</taxon>
        <taxon>Burkholderiales</taxon>
        <taxon>Sphaerotilaceae</taxon>
        <taxon>Ideonella</taxon>
    </lineage>
</organism>
<dbReference type="EMBL" id="JBBUTG010000005">
    <property type="protein sequence ID" value="MEK8031200.1"/>
    <property type="molecule type" value="Genomic_DNA"/>
</dbReference>
<evidence type="ECO:0000313" key="1">
    <source>
        <dbReference type="EMBL" id="MEK8031200.1"/>
    </source>
</evidence>
<comment type="caution">
    <text evidence="1">The sequence shown here is derived from an EMBL/GenBank/DDBJ whole genome shotgun (WGS) entry which is preliminary data.</text>
</comment>